<accession>A0A183BK69</accession>
<dbReference type="SUPFAM" id="SSF53098">
    <property type="entry name" value="Ribonuclease H-like"/>
    <property type="match status" value="1"/>
</dbReference>
<feature type="compositionally biased region" description="Low complexity" evidence="1">
    <location>
        <begin position="146"/>
        <end position="155"/>
    </location>
</feature>
<keyword evidence="3" id="KW-1185">Reference proteome</keyword>
<dbReference type="Pfam" id="PF01612">
    <property type="entry name" value="DNA_pol_A_exo1"/>
    <property type="match status" value="1"/>
</dbReference>
<dbReference type="InterPro" id="IPR036397">
    <property type="entry name" value="RNaseH_sf"/>
</dbReference>
<dbReference type="WBParaSite" id="GPLIN_000099900">
    <property type="protein sequence ID" value="GPLIN_000099900"/>
    <property type="gene ID" value="GPLIN_000099900"/>
</dbReference>
<evidence type="ECO:0000259" key="2">
    <source>
        <dbReference type="Pfam" id="PF01612"/>
    </source>
</evidence>
<feature type="region of interest" description="Disordered" evidence="1">
    <location>
        <begin position="144"/>
        <end position="267"/>
    </location>
</feature>
<proteinExistence type="predicted"/>
<dbReference type="InterPro" id="IPR012337">
    <property type="entry name" value="RNaseH-like_sf"/>
</dbReference>
<dbReference type="PANTHER" id="PTHR47765:SF3">
    <property type="entry name" value="3'-5' EXONUCLEASE DOMAIN-CONTAINING PROTEIN"/>
    <property type="match status" value="1"/>
</dbReference>
<dbReference type="AlphaFoldDB" id="A0A183BK69"/>
<evidence type="ECO:0000313" key="4">
    <source>
        <dbReference type="WBParaSite" id="GPLIN_000099900"/>
    </source>
</evidence>
<dbReference type="GO" id="GO:0006139">
    <property type="term" value="P:nucleobase-containing compound metabolic process"/>
    <property type="evidence" value="ECO:0007669"/>
    <property type="project" value="InterPro"/>
</dbReference>
<evidence type="ECO:0000313" key="3">
    <source>
        <dbReference type="Proteomes" id="UP000050741"/>
    </source>
</evidence>
<sequence length="910" mass="103756">MSTIINENGTAQIGTTVDNVGISVVAFTVQQLDDALRTVYTMHDMRHVVKQGQKQQQQNSGKKYIPRPPTPLETGIRLFSNVSAAKVLDFFIALLRHALDVDTLNKQSEGGMTIFRDGMGVEHVLVQSFFVWMEYAEKRYHKGSLTTATGSSSAAREAVRSNECDGFIPSQRTPSPPRKGGGRPKQRQRAIADEQRKQQNKIQQLQQQTPPAPLVDGQTQLSAMSDKATEDDNQQHQAVPPADKHHPAAAEPTTDTAFKNLGNNNNNTPAVGTTTLPSQCLHRVLLTAFHREHLVELLAPLGFPSRTHSNIWRIIVNVLDLKQTKYLGRFVETVNEMVIKGRISFDLLSFCLQNFADKMGFTADHLAHALLLGPLCATIVEQFVANRTEEFRAQTRAVLLEIESWKFDETKWRSGASTFAHRSHADIPNFKEFCTNITALLNELRNELSDRDNLVAPGWAHSLIKTAARKLYTEKTWKEEHFNDLIHTLLVQRPTMKSFLLNVLLKDHNDKRAHERWRNFVSSERYRMSNTFDMVSLCSKDEQPQFLSLPHRCEVYEIRNVNQFRIFERQFDEYVLKKTKRVVIGVDAEWNPYVARSRASLLQLALIHSVYLLDLDALHTDKTFQQFIDRLFLSKTITKLGYQFGDDLVHLRIRLPDCIGLYRPQSIVCVGQLVEELNRRSRLLPNFPLDKFLLPITDEQEEELKDHTRQIKPQRYDAPPQLENDKRAAATKLEMNQTEERLQKQPCSSNTNPYEDEVTLYDGHDAQGRLRRSSKKCRFPVTVASGNDGKSLAEQGLAYLCRRVLGKPLDKQEQCSVWDRRPLRRRQIRYAALDAHCLMQILHRCAEWSEQLGLGGDPIALMSTAQRFYAPLPLFCAFSVPKELLLTTTNATDGKVWGNELDDPNGWTGN</sequence>
<dbReference type="PANTHER" id="PTHR47765">
    <property type="entry name" value="3'-5' EXONUCLEASE DOMAIN-CONTAINING PROTEIN"/>
    <property type="match status" value="1"/>
</dbReference>
<protein>
    <submittedName>
        <fullName evidence="4">3'-5' exonuclease domain-containing protein</fullName>
    </submittedName>
</protein>
<name>A0A183BK69_GLOPA</name>
<reference evidence="4" key="3">
    <citation type="submission" date="2016-06" db="UniProtKB">
        <authorList>
            <consortium name="WormBaseParasite"/>
        </authorList>
    </citation>
    <scope>IDENTIFICATION</scope>
</reference>
<organism evidence="3 4">
    <name type="scientific">Globodera pallida</name>
    <name type="common">Potato cyst nematode worm</name>
    <name type="synonym">Heterodera pallida</name>
    <dbReference type="NCBI Taxonomy" id="36090"/>
    <lineage>
        <taxon>Eukaryota</taxon>
        <taxon>Metazoa</taxon>
        <taxon>Ecdysozoa</taxon>
        <taxon>Nematoda</taxon>
        <taxon>Chromadorea</taxon>
        <taxon>Rhabditida</taxon>
        <taxon>Tylenchina</taxon>
        <taxon>Tylenchomorpha</taxon>
        <taxon>Tylenchoidea</taxon>
        <taxon>Heteroderidae</taxon>
        <taxon>Heteroderinae</taxon>
        <taxon>Globodera</taxon>
    </lineage>
</organism>
<reference evidence="3" key="1">
    <citation type="submission" date="2013-12" db="EMBL/GenBank/DDBJ databases">
        <authorList>
            <person name="Aslett M."/>
        </authorList>
    </citation>
    <scope>NUCLEOTIDE SEQUENCE [LARGE SCALE GENOMIC DNA]</scope>
    <source>
        <strain evidence="3">Lindley</strain>
    </source>
</reference>
<feature type="domain" description="3'-5' exonuclease" evidence="2">
    <location>
        <begin position="795"/>
        <end position="843"/>
    </location>
</feature>
<feature type="compositionally biased region" description="Polar residues" evidence="1">
    <location>
        <begin position="253"/>
        <end position="267"/>
    </location>
</feature>
<reference evidence="3" key="2">
    <citation type="submission" date="2014-05" db="EMBL/GenBank/DDBJ databases">
        <title>The genome and life-stage specific transcriptomes of Globodera pallida elucidate key aspects of plant parasitism by a cyst nematode.</title>
        <authorList>
            <person name="Cotton J.A."/>
            <person name="Lilley C.J."/>
            <person name="Jones L.M."/>
            <person name="Kikuchi T."/>
            <person name="Reid A.J."/>
            <person name="Thorpe P."/>
            <person name="Tsai I.J."/>
            <person name="Beasley H."/>
            <person name="Blok V."/>
            <person name="Cock P.J.A."/>
            <person name="Van den Akker S.E."/>
            <person name="Holroyd N."/>
            <person name="Hunt M."/>
            <person name="Mantelin S."/>
            <person name="Naghra H."/>
            <person name="Pain A."/>
            <person name="Palomares-Rius J.E."/>
            <person name="Zarowiecki M."/>
            <person name="Berriman M."/>
            <person name="Jones J.T."/>
            <person name="Urwin P.E."/>
        </authorList>
    </citation>
    <scope>NUCLEOTIDE SEQUENCE [LARGE SCALE GENOMIC DNA]</scope>
    <source>
        <strain evidence="3">Lindley</strain>
    </source>
</reference>
<dbReference type="Gene3D" id="3.30.420.10">
    <property type="entry name" value="Ribonuclease H-like superfamily/Ribonuclease H"/>
    <property type="match status" value="1"/>
</dbReference>
<dbReference type="Proteomes" id="UP000050741">
    <property type="component" value="Unassembled WGS sequence"/>
</dbReference>
<dbReference type="GO" id="GO:0008408">
    <property type="term" value="F:3'-5' exonuclease activity"/>
    <property type="evidence" value="ECO:0007669"/>
    <property type="project" value="InterPro"/>
</dbReference>
<dbReference type="InterPro" id="IPR052408">
    <property type="entry name" value="Exonuclease_MUT-7-like"/>
</dbReference>
<dbReference type="InterPro" id="IPR002562">
    <property type="entry name" value="3'-5'_exonuclease_dom"/>
</dbReference>
<dbReference type="GO" id="GO:0003676">
    <property type="term" value="F:nucleic acid binding"/>
    <property type="evidence" value="ECO:0007669"/>
    <property type="project" value="InterPro"/>
</dbReference>
<evidence type="ECO:0000256" key="1">
    <source>
        <dbReference type="SAM" id="MobiDB-lite"/>
    </source>
</evidence>